<feature type="chain" id="PRO_5043663504" evidence="1">
    <location>
        <begin position="24"/>
        <end position="97"/>
    </location>
</feature>
<evidence type="ECO:0000256" key="1">
    <source>
        <dbReference type="SAM" id="SignalP"/>
    </source>
</evidence>
<accession>A0AAV5IQ48</accession>
<evidence type="ECO:0000313" key="2">
    <source>
        <dbReference type="EMBL" id="GKV01263.1"/>
    </source>
</evidence>
<keyword evidence="3" id="KW-1185">Reference proteome</keyword>
<dbReference type="Proteomes" id="UP001054252">
    <property type="component" value="Unassembled WGS sequence"/>
</dbReference>
<dbReference type="PANTHER" id="PTHR36619">
    <property type="entry name" value="OS04G0208900 PROTEIN"/>
    <property type="match status" value="1"/>
</dbReference>
<evidence type="ECO:0000313" key="3">
    <source>
        <dbReference type="Proteomes" id="UP001054252"/>
    </source>
</evidence>
<protein>
    <submittedName>
        <fullName evidence="2">Uncharacterized protein</fullName>
    </submittedName>
</protein>
<comment type="caution">
    <text evidence="2">The sequence shown here is derived from an EMBL/GenBank/DDBJ whole genome shotgun (WGS) entry which is preliminary data.</text>
</comment>
<keyword evidence="1" id="KW-0732">Signal</keyword>
<dbReference type="PANTHER" id="PTHR36619:SF2">
    <property type="entry name" value="OS04G0208900 PROTEIN"/>
    <property type="match status" value="1"/>
</dbReference>
<gene>
    <name evidence="2" type="ORF">SLEP1_g13828</name>
</gene>
<reference evidence="2 3" key="1">
    <citation type="journal article" date="2021" name="Commun. Biol.">
        <title>The genome of Shorea leprosula (Dipterocarpaceae) highlights the ecological relevance of drought in aseasonal tropical rainforests.</title>
        <authorList>
            <person name="Ng K.K.S."/>
            <person name="Kobayashi M.J."/>
            <person name="Fawcett J.A."/>
            <person name="Hatakeyama M."/>
            <person name="Paape T."/>
            <person name="Ng C.H."/>
            <person name="Ang C.C."/>
            <person name="Tnah L.H."/>
            <person name="Lee C.T."/>
            <person name="Nishiyama T."/>
            <person name="Sese J."/>
            <person name="O'Brien M.J."/>
            <person name="Copetti D."/>
            <person name="Mohd Noor M.I."/>
            <person name="Ong R.C."/>
            <person name="Putra M."/>
            <person name="Sireger I.Z."/>
            <person name="Indrioko S."/>
            <person name="Kosugi Y."/>
            <person name="Izuno A."/>
            <person name="Isagi Y."/>
            <person name="Lee S.L."/>
            <person name="Shimizu K.K."/>
        </authorList>
    </citation>
    <scope>NUCLEOTIDE SEQUENCE [LARGE SCALE GENOMIC DNA]</scope>
    <source>
        <strain evidence="2">214</strain>
    </source>
</reference>
<sequence length="97" mass="10890">MPASLFCFFLVLMFSSSLPVSMAIRDIPSSVPSTMRPASVDYMKMDNDEVTQGHQVFHDREVKGCLPKGYRRSSAPSRYVNYQPLGSCVSKNDPRKP</sequence>
<feature type="signal peptide" evidence="1">
    <location>
        <begin position="1"/>
        <end position="23"/>
    </location>
</feature>
<proteinExistence type="predicted"/>
<organism evidence="2 3">
    <name type="scientific">Rubroshorea leprosula</name>
    <dbReference type="NCBI Taxonomy" id="152421"/>
    <lineage>
        <taxon>Eukaryota</taxon>
        <taxon>Viridiplantae</taxon>
        <taxon>Streptophyta</taxon>
        <taxon>Embryophyta</taxon>
        <taxon>Tracheophyta</taxon>
        <taxon>Spermatophyta</taxon>
        <taxon>Magnoliopsida</taxon>
        <taxon>eudicotyledons</taxon>
        <taxon>Gunneridae</taxon>
        <taxon>Pentapetalae</taxon>
        <taxon>rosids</taxon>
        <taxon>malvids</taxon>
        <taxon>Malvales</taxon>
        <taxon>Dipterocarpaceae</taxon>
        <taxon>Rubroshorea</taxon>
    </lineage>
</organism>
<name>A0AAV5IQ48_9ROSI</name>
<dbReference type="AlphaFoldDB" id="A0AAV5IQ48"/>
<dbReference type="EMBL" id="BPVZ01000016">
    <property type="protein sequence ID" value="GKV01263.1"/>
    <property type="molecule type" value="Genomic_DNA"/>
</dbReference>